<comment type="caution">
    <text evidence="2">The sequence shown here is derived from an EMBL/GenBank/DDBJ whole genome shotgun (WGS) entry which is preliminary data.</text>
</comment>
<organism evidence="2 3">
    <name type="scientific">Gaopeijia maritima</name>
    <dbReference type="NCBI Taxonomy" id="3119007"/>
    <lineage>
        <taxon>Bacteria</taxon>
        <taxon>Pseudomonadati</taxon>
        <taxon>Gemmatimonadota</taxon>
        <taxon>Longimicrobiia</taxon>
        <taxon>Gaopeijiales</taxon>
        <taxon>Gaopeijiaceae</taxon>
        <taxon>Gaopeijia</taxon>
    </lineage>
</organism>
<accession>A0ABU9EF73</accession>
<reference evidence="2 3" key="1">
    <citation type="submission" date="2024-02" db="EMBL/GenBank/DDBJ databases">
        <title>A novel Gemmatimonadota bacterium.</title>
        <authorList>
            <person name="Du Z.-J."/>
            <person name="Ye Y.-Q."/>
        </authorList>
    </citation>
    <scope>NUCLEOTIDE SEQUENCE [LARGE SCALE GENOMIC DNA]</scope>
    <source>
        <strain evidence="2 3">DH-20</strain>
    </source>
</reference>
<sequence length="50" mass="5335">MRTAEGAGGRRWPLAIALGLLLVIVVNVGFAVVAIRGADTVVESYHTEER</sequence>
<keyword evidence="1" id="KW-1133">Transmembrane helix</keyword>
<dbReference type="EMBL" id="JBBHLI010000015">
    <property type="protein sequence ID" value="MEK9502819.1"/>
    <property type="molecule type" value="Genomic_DNA"/>
</dbReference>
<proteinExistence type="predicted"/>
<gene>
    <name evidence="2" type="ORF">WI372_17615</name>
</gene>
<keyword evidence="1" id="KW-0812">Transmembrane</keyword>
<dbReference type="RefSeq" id="WP_405281048.1">
    <property type="nucleotide sequence ID" value="NZ_CP144380.1"/>
</dbReference>
<feature type="transmembrane region" description="Helical" evidence="1">
    <location>
        <begin position="12"/>
        <end position="35"/>
    </location>
</feature>
<keyword evidence="1" id="KW-0472">Membrane</keyword>
<name>A0ABU9EF73_9BACT</name>
<evidence type="ECO:0000256" key="1">
    <source>
        <dbReference type="SAM" id="Phobius"/>
    </source>
</evidence>
<evidence type="ECO:0000313" key="2">
    <source>
        <dbReference type="EMBL" id="MEK9502819.1"/>
    </source>
</evidence>
<dbReference type="Proteomes" id="UP001484239">
    <property type="component" value="Unassembled WGS sequence"/>
</dbReference>
<keyword evidence="3" id="KW-1185">Reference proteome</keyword>
<evidence type="ECO:0000313" key="3">
    <source>
        <dbReference type="Proteomes" id="UP001484239"/>
    </source>
</evidence>
<protein>
    <submittedName>
        <fullName evidence="2">Uncharacterized protein</fullName>
    </submittedName>
</protein>